<name>A0A0W1JHK3_DESHA</name>
<feature type="transmembrane region" description="Helical" evidence="1">
    <location>
        <begin position="191"/>
        <end position="212"/>
    </location>
</feature>
<evidence type="ECO:0000313" key="2">
    <source>
        <dbReference type="EMBL" id="KTE91108.1"/>
    </source>
</evidence>
<evidence type="ECO:0008006" key="4">
    <source>
        <dbReference type="Google" id="ProtNLM"/>
    </source>
</evidence>
<reference evidence="2 3" key="1">
    <citation type="submission" date="2015-12" db="EMBL/GenBank/DDBJ databases">
        <title>Draft Genome Sequence of Desulfitobacterium hafniense Strain DH, a Sulfate-reducing Bacterium Isolated from Paddy Soils.</title>
        <authorList>
            <person name="Bao P."/>
            <person name="Zhang X."/>
            <person name="Li G."/>
        </authorList>
    </citation>
    <scope>NUCLEOTIDE SEQUENCE [LARGE SCALE GENOMIC DNA]</scope>
    <source>
        <strain evidence="2 3">DH</strain>
    </source>
</reference>
<feature type="transmembrane region" description="Helical" evidence="1">
    <location>
        <begin position="38"/>
        <end position="62"/>
    </location>
</feature>
<feature type="transmembrane region" description="Helical" evidence="1">
    <location>
        <begin position="151"/>
        <end position="171"/>
    </location>
</feature>
<keyword evidence="1" id="KW-0472">Membrane</keyword>
<dbReference type="OrthoDB" id="9811293at2"/>
<protein>
    <recommendedName>
        <fullName evidence="4">Carotenoid biosynthesis protein</fullName>
    </recommendedName>
</protein>
<keyword evidence="1" id="KW-0812">Transmembrane</keyword>
<accession>A0A0W1JHK3</accession>
<gene>
    <name evidence="2" type="ORF">AT727_05780</name>
</gene>
<feature type="transmembrane region" description="Helical" evidence="1">
    <location>
        <begin position="108"/>
        <end position="130"/>
    </location>
</feature>
<dbReference type="PANTHER" id="PTHR39419:SF1">
    <property type="entry name" value="SLL0814 PROTEIN"/>
    <property type="match status" value="1"/>
</dbReference>
<evidence type="ECO:0000313" key="3">
    <source>
        <dbReference type="Proteomes" id="UP000054623"/>
    </source>
</evidence>
<dbReference type="RefSeq" id="WP_058491408.1">
    <property type="nucleotide sequence ID" value="NZ_LOCK01000028.1"/>
</dbReference>
<dbReference type="EMBL" id="LOCK01000028">
    <property type="protein sequence ID" value="KTE91108.1"/>
    <property type="molecule type" value="Genomic_DNA"/>
</dbReference>
<dbReference type="PANTHER" id="PTHR39419">
    <property type="entry name" value="SLL0814 PROTEIN"/>
    <property type="match status" value="1"/>
</dbReference>
<dbReference type="InterPro" id="IPR007354">
    <property type="entry name" value="CruF-like"/>
</dbReference>
<sequence length="227" mass="26085">MVFVIGNIYENTSIATDFPFGNYHYTDSLGPKFLYTPLIINIAYFQMIYICWTLSGAVLDYFRNRVSGIYILLQPLTAMFIMVMWDLVIDPYMSTVSHHWEWLDGGAYFGVPLSNYLGWFLCVFSMYFLFAIYISKKSTIPTPAFIYQKEYWVQFVCLYLTWPLSLLIKGFAVTSETVTAFNGQLWEVKDISQAAGLAGLCTMLFVGFIVLLKVYVQNSTARNIDTN</sequence>
<dbReference type="Proteomes" id="UP000054623">
    <property type="component" value="Unassembled WGS sequence"/>
</dbReference>
<evidence type="ECO:0000256" key="1">
    <source>
        <dbReference type="SAM" id="Phobius"/>
    </source>
</evidence>
<comment type="caution">
    <text evidence="2">The sequence shown here is derived from an EMBL/GenBank/DDBJ whole genome shotgun (WGS) entry which is preliminary data.</text>
</comment>
<organism evidence="2 3">
    <name type="scientific">Desulfitobacterium hafniense</name>
    <name type="common">Desulfitobacterium frappieri</name>
    <dbReference type="NCBI Taxonomy" id="49338"/>
    <lineage>
        <taxon>Bacteria</taxon>
        <taxon>Bacillati</taxon>
        <taxon>Bacillota</taxon>
        <taxon>Clostridia</taxon>
        <taxon>Eubacteriales</taxon>
        <taxon>Desulfitobacteriaceae</taxon>
        <taxon>Desulfitobacterium</taxon>
    </lineage>
</organism>
<feature type="transmembrane region" description="Helical" evidence="1">
    <location>
        <begin position="69"/>
        <end position="88"/>
    </location>
</feature>
<dbReference type="Pfam" id="PF04240">
    <property type="entry name" value="Caroten_synth"/>
    <property type="match status" value="1"/>
</dbReference>
<dbReference type="AlphaFoldDB" id="A0A0W1JHK3"/>
<keyword evidence="1" id="KW-1133">Transmembrane helix</keyword>
<proteinExistence type="predicted"/>